<gene>
    <name evidence="2" type="ORF">C1T31_02130</name>
</gene>
<protein>
    <submittedName>
        <fullName evidence="2">Esterase</fullName>
    </submittedName>
</protein>
<dbReference type="InterPro" id="IPR029058">
    <property type="entry name" value="AB_hydrolase_fold"/>
</dbReference>
<proteinExistence type="predicted"/>
<evidence type="ECO:0000313" key="3">
    <source>
        <dbReference type="Proteomes" id="UP000236641"/>
    </source>
</evidence>
<dbReference type="PROSITE" id="PS50005">
    <property type="entry name" value="TPR"/>
    <property type="match status" value="1"/>
</dbReference>
<feature type="repeat" description="TPR" evidence="1">
    <location>
        <begin position="329"/>
        <end position="362"/>
    </location>
</feature>
<dbReference type="SUPFAM" id="SSF53474">
    <property type="entry name" value="alpha/beta-Hydrolases"/>
    <property type="match status" value="1"/>
</dbReference>
<evidence type="ECO:0000256" key="1">
    <source>
        <dbReference type="PROSITE-ProRule" id="PRU00339"/>
    </source>
</evidence>
<dbReference type="InterPro" id="IPR019734">
    <property type="entry name" value="TPR_rpt"/>
</dbReference>
<sequence length="378" mass="44048">MKKLIFFLTFFCLLQTINSQVIYEPFQSSKLGETRDLKILLPRGYSPDDKTEYPLVIVLDGDYLFEPVIGNIDYQSYWDDMPECVVVGVKQSDTRELDFSYSDETFFPSHEGASFFEFIGMELIPYIEDTYNVSKFRVVVGHDLSANFLNYYLFKEYPVFRAYISLSPDLAPQMDTRLQEKLPLLQEDTFYYLATADDDVQALHSKIVAANNLLKDIDNPKLHYRFDNFADANHYSLVGLGIPKAINEIFTLYKPINRLEYKEKVLTYEEGPYAYLEKKYEDIKSFYGFEKKPIENDFRAVAAAAKKLNDMESLESLSKLARKEYPESMISAYYTGMYFEEKGNIKKALQYYNSGLLLTPSEFIDKDMLLDKTYELQE</sequence>
<accession>A0A2K1E3V5</accession>
<dbReference type="Proteomes" id="UP000236641">
    <property type="component" value="Unassembled WGS sequence"/>
</dbReference>
<dbReference type="Gene3D" id="1.25.40.10">
    <property type="entry name" value="Tetratricopeptide repeat domain"/>
    <property type="match status" value="1"/>
</dbReference>
<comment type="caution">
    <text evidence="2">The sequence shown here is derived from an EMBL/GenBank/DDBJ whole genome shotgun (WGS) entry which is preliminary data.</text>
</comment>
<reference evidence="2 3" key="1">
    <citation type="submission" date="2018-01" db="EMBL/GenBank/DDBJ databases">
        <title>The draft genome of Hanstruepera neustonica JCM19743.</title>
        <authorList>
            <person name="He R.-H."/>
            <person name="Du Z.-J."/>
        </authorList>
    </citation>
    <scope>NUCLEOTIDE SEQUENCE [LARGE SCALE GENOMIC DNA]</scope>
    <source>
        <strain evidence="2 3">JCM19743</strain>
    </source>
</reference>
<organism evidence="2 3">
    <name type="scientific">Hanstruepera neustonica</name>
    <dbReference type="NCBI Taxonomy" id="1445657"/>
    <lineage>
        <taxon>Bacteria</taxon>
        <taxon>Pseudomonadati</taxon>
        <taxon>Bacteroidota</taxon>
        <taxon>Flavobacteriia</taxon>
        <taxon>Flavobacteriales</taxon>
        <taxon>Flavobacteriaceae</taxon>
        <taxon>Hanstruepera</taxon>
    </lineage>
</organism>
<dbReference type="Gene3D" id="3.40.50.1820">
    <property type="entry name" value="alpha/beta hydrolase"/>
    <property type="match status" value="1"/>
</dbReference>
<dbReference type="PANTHER" id="PTHR48098:SF6">
    <property type="entry name" value="FERRI-BACILLIBACTIN ESTERASE BESA"/>
    <property type="match status" value="1"/>
</dbReference>
<keyword evidence="3" id="KW-1185">Reference proteome</keyword>
<dbReference type="InterPro" id="IPR050583">
    <property type="entry name" value="Mycobacterial_A85_antigen"/>
</dbReference>
<dbReference type="AlphaFoldDB" id="A0A2K1E3V5"/>
<name>A0A2K1E3V5_9FLAO</name>
<dbReference type="InterPro" id="IPR011990">
    <property type="entry name" value="TPR-like_helical_dom_sf"/>
</dbReference>
<dbReference type="InterPro" id="IPR000801">
    <property type="entry name" value="Esterase-like"/>
</dbReference>
<dbReference type="Pfam" id="PF00756">
    <property type="entry name" value="Esterase"/>
    <property type="match status" value="1"/>
</dbReference>
<dbReference type="OrthoDB" id="1142077at2"/>
<dbReference type="EMBL" id="POWF01000001">
    <property type="protein sequence ID" value="PNQ74955.1"/>
    <property type="molecule type" value="Genomic_DNA"/>
</dbReference>
<evidence type="ECO:0000313" key="2">
    <source>
        <dbReference type="EMBL" id="PNQ74955.1"/>
    </source>
</evidence>
<dbReference type="PANTHER" id="PTHR48098">
    <property type="entry name" value="ENTEROCHELIN ESTERASE-RELATED"/>
    <property type="match status" value="1"/>
</dbReference>
<keyword evidence="1" id="KW-0802">TPR repeat</keyword>